<evidence type="ECO:0000313" key="2">
    <source>
        <dbReference type="EMBL" id="MFK7050594.1"/>
    </source>
</evidence>
<keyword evidence="2" id="KW-0695">RNA-directed DNA polymerase</keyword>
<dbReference type="GO" id="GO:0003964">
    <property type="term" value="F:RNA-directed DNA polymerase activity"/>
    <property type="evidence" value="ECO:0007669"/>
    <property type="project" value="UniProtKB-KW"/>
</dbReference>
<evidence type="ECO:0000313" key="3">
    <source>
        <dbReference type="Proteomes" id="UP001621813"/>
    </source>
</evidence>
<dbReference type="RefSeq" id="WP_405323090.1">
    <property type="nucleotide sequence ID" value="NZ_JAZGZR010000033.1"/>
</dbReference>
<comment type="caution">
    <text evidence="2">The sequence shown here is derived from an EMBL/GenBank/DDBJ whole genome shotgun (WGS) entry which is preliminary data.</text>
</comment>
<protein>
    <submittedName>
        <fullName evidence="2">Reverse transcriptase domain-containing protein</fullName>
    </submittedName>
</protein>
<dbReference type="Pfam" id="PF00078">
    <property type="entry name" value="RVT_1"/>
    <property type="match status" value="1"/>
</dbReference>
<dbReference type="InterPro" id="IPR000477">
    <property type="entry name" value="RT_dom"/>
</dbReference>
<reference evidence="2 3" key="1">
    <citation type="submission" date="2024-02" db="EMBL/GenBank/DDBJ databases">
        <title>Comparative Genomic Analysis of Flavobacterium Species Causing Columnaris Disease of Freshwater Fish in Thailand: Insights into Virulence and Resistance Mechanisms.</title>
        <authorList>
            <person name="Nguyen D."/>
            <person name="Chokmangmeepisarn P."/>
            <person name="Khianchaikhan K."/>
            <person name="Morishita M."/>
            <person name="Bunnoy A."/>
            <person name="Rodkhum C."/>
        </authorList>
    </citation>
    <scope>NUCLEOTIDE SEQUENCE [LARGE SCALE GENOMIC DNA]</scope>
    <source>
        <strain evidence="2 3">KCRT2007</strain>
    </source>
</reference>
<keyword evidence="3" id="KW-1185">Reference proteome</keyword>
<dbReference type="EMBL" id="JAZGZR010000033">
    <property type="protein sequence ID" value="MFK7050594.1"/>
    <property type="molecule type" value="Genomic_DNA"/>
</dbReference>
<organism evidence="2 3">
    <name type="scientific">Flavobacterium davisii</name>
    <dbReference type="NCBI Taxonomy" id="2906077"/>
    <lineage>
        <taxon>Bacteria</taxon>
        <taxon>Pseudomonadati</taxon>
        <taxon>Bacteroidota</taxon>
        <taxon>Flavobacteriia</taxon>
        <taxon>Flavobacteriales</taxon>
        <taxon>Flavobacteriaceae</taxon>
        <taxon>Flavobacterium</taxon>
    </lineage>
</organism>
<sequence>MEFTITEVKNAYNKLKTYIYYDSGELLLREKLVVFETDLTNDPNDFLKVYFNNEYSKYIENEEVSIFRKPNKVSLEDKLQIITDRLNNYHIEPEFFNKYINEINVSMFPKKFSSDKEENDIISNQRIKKEYSLEKATAFIDIPIEIHILSVLWILRFGVDIDSKLFPECVGNRLLLNKDRNNIMQGSSLFKPYFKQYQKWRDGAVNVAKKLLDDEKNALFLNLDIKDYFYSVRISKDVFPVKRDHKILDEYYNLNDILLKVHVTYTKKIVEDYVLPYDFSNEVIDKNGNIEKLILPIGLLSSYVLANDYLKEFDKVIIEKYKPAYYGRYVDDILLVLSEPNPYSFNDKSIYSEYKFSFEKNKKQTNSKKEHFFNVNFEKDDLSISELYILNNFSEIVSLVNYPFPDKVIKNSYKNVEERIFKLNGFPSLFFQSQKTLLHFFDKDESNIVIDKLKKELIEKSSEFRDLPNEKNDSNNFEESAYYLEYDGSDGKIKTLKDYKEDRFGLSVYLSHKINFSLRNQKVIPETELKKIIKFFKGENCLTLYKLWEKILTLLLVNNQPSKYVDFLIHCIQQIDRIENIGKYSKEINENLKDSLIKHLFCSHELSLSLNLNFLVNDEKAEREYEFKSNQFGNNLRVLFFSNNNFLKPSSYVAHRYRKANMIRHHYVIVPLLNYTTQSKNGKINLVDKNLNIEFYKLDEDLIKNSPRGLKFSECSIASAFQLFNEFNEKELKFDSNGYVQTNILYDVEKTEINSVYSNEKEIFEDIETKKNINYLDSAFEIYFKGNANHTNDYDKAEDVKKKLFSQVDDKILKFEIDKRNKNKTPKISFANTQIIETNILNSILGKPNITVERYNQLADILGKARREKTDLLLFPECFIPFNLLNILTRYSSDNQSAIISGLEHLTINKTAFNFVASILPIEINGIKDAIVILRLKNNYSPNEENLINKYHLNIPKAKNSNIQIINWKNIYFSVCYCFEMANISHREQLKSKIDLLIGIEWNKDVPYFSNIVESSTRDLHCYVAQVNTSNFGDTRLTQPKETALKDILRLKGGTNDVILVGEINIEKLRDFQRIKSSINTSKEFKPLPPDFLLDEVMKRINNL</sequence>
<proteinExistence type="predicted"/>
<dbReference type="SUPFAM" id="SSF56317">
    <property type="entry name" value="Carbon-nitrogen hydrolase"/>
    <property type="match status" value="1"/>
</dbReference>
<dbReference type="InterPro" id="IPR036526">
    <property type="entry name" value="C-N_Hydrolase_sf"/>
</dbReference>
<feature type="domain" description="Reverse transcriptase" evidence="1">
    <location>
        <begin position="198"/>
        <end position="373"/>
    </location>
</feature>
<name>A0ABW8PU67_9FLAO</name>
<keyword evidence="2" id="KW-0808">Transferase</keyword>
<accession>A0ABW8PU67</accession>
<keyword evidence="2" id="KW-0548">Nucleotidyltransferase</keyword>
<gene>
    <name evidence="2" type="ORF">V3Q77_11915</name>
</gene>
<dbReference type="Proteomes" id="UP001621813">
    <property type="component" value="Unassembled WGS sequence"/>
</dbReference>
<evidence type="ECO:0000259" key="1">
    <source>
        <dbReference type="Pfam" id="PF00078"/>
    </source>
</evidence>